<reference evidence="2 3" key="1">
    <citation type="submission" date="2015-01" db="EMBL/GenBank/DDBJ databases">
        <title>Genome sequence of the beneficial rhizobacterium Pseudomonas fluorescens 2-79.</title>
        <authorList>
            <person name="Thuermer A."/>
            <person name="Daniel R."/>
        </authorList>
    </citation>
    <scope>NUCLEOTIDE SEQUENCE [LARGE SCALE GENOMIC DNA]</scope>
    <source>
        <strain evidence="2 3">2-79</strain>
    </source>
</reference>
<evidence type="ECO:0000259" key="1">
    <source>
        <dbReference type="Pfam" id="PF18352"/>
    </source>
</evidence>
<feature type="domain" description="Phage protein Gp138 N-terminal" evidence="1">
    <location>
        <begin position="25"/>
        <end position="124"/>
    </location>
</feature>
<gene>
    <name evidence="2" type="ORF">PFLU3_16250</name>
</gene>
<organism evidence="2 3">
    <name type="scientific">Pseudomonas fluorescens</name>
    <dbReference type="NCBI Taxonomy" id="294"/>
    <lineage>
        <taxon>Bacteria</taxon>
        <taxon>Pseudomonadati</taxon>
        <taxon>Pseudomonadota</taxon>
        <taxon>Gammaproteobacteria</taxon>
        <taxon>Pseudomonadales</taxon>
        <taxon>Pseudomonadaceae</taxon>
        <taxon>Pseudomonas</taxon>
    </lineage>
</organism>
<comment type="caution">
    <text evidence="2">The sequence shown here is derived from an EMBL/GenBank/DDBJ whole genome shotgun (WGS) entry which is preliminary data.</text>
</comment>
<evidence type="ECO:0000313" key="2">
    <source>
        <dbReference type="EMBL" id="KIR22942.1"/>
    </source>
</evidence>
<name>A0A0D0RTM5_PSEFL</name>
<dbReference type="InterPro" id="IPR041599">
    <property type="entry name" value="Gp138_N"/>
</dbReference>
<sequence length="244" mass="26085">MRMFSQDDHVHSMIEQKLAAGFTALPARITGVNNLETLSVNVQPIINDLYTDGTADEFPDILSVPLIMPGSKKALVSFPVEVGDTVLLVFAQRSMDNFKLGAGRPTTPNDSRKNDLQDAIAIPGLFPFGTSSNRVSARKYPHNVQDVVVVANIGGNECEVRLATSGEITLNTEFQVNVNAKDINLTATNAIAIKGASMSIDVPNTTWKGNYTMTGQATFNGIPFSTHRHTGVTPGNGTSANPVA</sequence>
<dbReference type="Pfam" id="PF18352">
    <property type="entry name" value="Gp138_N"/>
    <property type="match status" value="1"/>
</dbReference>
<evidence type="ECO:0000313" key="3">
    <source>
        <dbReference type="Proteomes" id="UP000032210"/>
    </source>
</evidence>
<dbReference type="InterPro" id="IPR037026">
    <property type="entry name" value="Vgr_OB-fold_dom_sf"/>
</dbReference>
<dbReference type="Gene3D" id="2.40.50.230">
    <property type="entry name" value="Gp5 N-terminal domain"/>
    <property type="match status" value="1"/>
</dbReference>
<protein>
    <recommendedName>
        <fullName evidence="1">Phage protein Gp138 N-terminal domain-containing protein</fullName>
    </recommendedName>
</protein>
<dbReference type="EMBL" id="JXCQ01000010">
    <property type="protein sequence ID" value="KIR22942.1"/>
    <property type="molecule type" value="Genomic_DNA"/>
</dbReference>
<dbReference type="AlphaFoldDB" id="A0A0D0RTM5"/>
<proteinExistence type="predicted"/>
<dbReference type="PATRIC" id="fig|294.125.peg.1673"/>
<dbReference type="Proteomes" id="UP000032210">
    <property type="component" value="Unassembled WGS sequence"/>
</dbReference>
<dbReference type="RefSeq" id="WP_043047709.1">
    <property type="nucleotide sequence ID" value="NZ_JXCQ01000010.1"/>
</dbReference>
<accession>A0A0D0RTM5</accession>